<sequence length="156" mass="16657">MAELKDKLRADLSAAMKERDTVVTGVLRMTLAAVGKEEVAGKQARELSDEEVLRVVSKEAKKRDEAAEAFRGAGRAEQADAEEREAEILRRYLPKPLGDDELAQLVSDAIGEVEAELGERPGMKQMGQVMKAANAKAAGRAEGGKVAALVKAQLAG</sequence>
<gene>
    <name evidence="1" type="ORF">ATL45_2333</name>
    <name evidence="2" type="ORF">SAMN05421805_11913</name>
</gene>
<evidence type="ECO:0000313" key="2">
    <source>
        <dbReference type="EMBL" id="SFO61271.1"/>
    </source>
</evidence>
<evidence type="ECO:0008006" key="5">
    <source>
        <dbReference type="Google" id="ProtNLM"/>
    </source>
</evidence>
<organism evidence="2 3">
    <name type="scientific">Saccharopolyspora antimicrobica</name>
    <dbReference type="NCBI Taxonomy" id="455193"/>
    <lineage>
        <taxon>Bacteria</taxon>
        <taxon>Bacillati</taxon>
        <taxon>Actinomycetota</taxon>
        <taxon>Actinomycetes</taxon>
        <taxon>Pseudonocardiales</taxon>
        <taxon>Pseudonocardiaceae</taxon>
        <taxon>Saccharopolyspora</taxon>
    </lineage>
</organism>
<dbReference type="GO" id="GO:0016884">
    <property type="term" value="F:carbon-nitrogen ligase activity, with glutamine as amido-N-donor"/>
    <property type="evidence" value="ECO:0007669"/>
    <property type="project" value="InterPro"/>
</dbReference>
<dbReference type="PANTHER" id="PTHR28055">
    <property type="entry name" value="ALTERED INHERITANCE OF MITOCHONDRIA PROTEIN 41, MITOCHONDRIAL"/>
    <property type="match status" value="1"/>
</dbReference>
<dbReference type="InterPro" id="IPR003789">
    <property type="entry name" value="Asn/Gln_tRNA_amidoTrase-B-like"/>
</dbReference>
<proteinExistence type="predicted"/>
<dbReference type="EMBL" id="FOUP01000019">
    <property type="protein sequence ID" value="SFO61271.1"/>
    <property type="molecule type" value="Genomic_DNA"/>
</dbReference>
<reference evidence="1 4" key="2">
    <citation type="submission" date="2018-10" db="EMBL/GenBank/DDBJ databases">
        <title>Sequencing the genomes of 1000 actinobacteria strains.</title>
        <authorList>
            <person name="Klenk H.-P."/>
        </authorList>
    </citation>
    <scope>NUCLEOTIDE SEQUENCE [LARGE SCALE GENOMIC DNA]</scope>
    <source>
        <strain evidence="1 4">DSM 45119</strain>
    </source>
</reference>
<dbReference type="Proteomes" id="UP000270697">
    <property type="component" value="Unassembled WGS sequence"/>
</dbReference>
<dbReference type="SUPFAM" id="SSF89095">
    <property type="entry name" value="GatB/YqeY motif"/>
    <property type="match status" value="1"/>
</dbReference>
<dbReference type="OrthoDB" id="5244551at2"/>
<evidence type="ECO:0000313" key="1">
    <source>
        <dbReference type="EMBL" id="RKT84036.1"/>
    </source>
</evidence>
<evidence type="ECO:0000313" key="4">
    <source>
        <dbReference type="Proteomes" id="UP000270697"/>
    </source>
</evidence>
<reference evidence="2 3" key="1">
    <citation type="submission" date="2016-10" db="EMBL/GenBank/DDBJ databases">
        <authorList>
            <person name="de Groot N.N."/>
        </authorList>
    </citation>
    <scope>NUCLEOTIDE SEQUENCE [LARGE SCALE GENOMIC DNA]</scope>
    <source>
        <strain evidence="2 3">CPCC 201259</strain>
    </source>
</reference>
<dbReference type="InterPro" id="IPR023168">
    <property type="entry name" value="GatB_Yqey_C_2"/>
</dbReference>
<dbReference type="RefSeq" id="WP_093158001.1">
    <property type="nucleotide sequence ID" value="NZ_FOUP01000019.1"/>
</dbReference>
<dbReference type="STRING" id="455193.SAMN05421805_11913"/>
<dbReference type="AlphaFoldDB" id="A0A1I5IM93"/>
<accession>A0A1I5IM93</accession>
<dbReference type="Gene3D" id="1.10.1510.10">
    <property type="entry name" value="Uncharacterised protein YqeY/AIM41 PF09424, N-terminal domain"/>
    <property type="match status" value="1"/>
</dbReference>
<protein>
    <recommendedName>
        <fullName evidence="5">Glutamyl-tRNA amidotransferase</fullName>
    </recommendedName>
</protein>
<dbReference type="Proteomes" id="UP000199398">
    <property type="component" value="Unassembled WGS sequence"/>
</dbReference>
<dbReference type="InterPro" id="IPR019004">
    <property type="entry name" value="YqeY/Aim41"/>
</dbReference>
<dbReference type="Gene3D" id="1.10.10.410">
    <property type="match status" value="1"/>
</dbReference>
<dbReference type="InterPro" id="IPR042184">
    <property type="entry name" value="YqeY/Aim41_N"/>
</dbReference>
<dbReference type="Pfam" id="PF09424">
    <property type="entry name" value="YqeY"/>
    <property type="match status" value="1"/>
</dbReference>
<dbReference type="EMBL" id="RBXX01000002">
    <property type="protein sequence ID" value="RKT84036.1"/>
    <property type="molecule type" value="Genomic_DNA"/>
</dbReference>
<evidence type="ECO:0000313" key="3">
    <source>
        <dbReference type="Proteomes" id="UP000199398"/>
    </source>
</evidence>
<dbReference type="PANTHER" id="PTHR28055:SF1">
    <property type="entry name" value="ALTERED INHERITANCE OF MITOCHONDRIA PROTEIN 41, MITOCHONDRIAL"/>
    <property type="match status" value="1"/>
</dbReference>
<keyword evidence="4" id="KW-1185">Reference proteome</keyword>
<name>A0A1I5IM93_9PSEU</name>